<dbReference type="GO" id="GO:0016757">
    <property type="term" value="F:glycosyltransferase activity"/>
    <property type="evidence" value="ECO:0007669"/>
    <property type="project" value="InterPro"/>
</dbReference>
<proteinExistence type="predicted"/>
<dbReference type="SUPFAM" id="SSF53756">
    <property type="entry name" value="UDP-Glycosyltransferase/glycogen phosphorylase"/>
    <property type="match status" value="1"/>
</dbReference>
<dbReference type="AlphaFoldDB" id="A0A917UWI2"/>
<evidence type="ECO:0000313" key="3">
    <source>
        <dbReference type="Proteomes" id="UP000636956"/>
    </source>
</evidence>
<protein>
    <recommendedName>
        <fullName evidence="1">Exostosin GT47 domain-containing protein</fullName>
    </recommendedName>
</protein>
<reference evidence="2" key="1">
    <citation type="journal article" date="2014" name="Int. J. Syst. Evol. Microbiol.">
        <title>Complete genome sequence of Corynebacterium casei LMG S-19264T (=DSM 44701T), isolated from a smear-ripened cheese.</title>
        <authorList>
            <consortium name="US DOE Joint Genome Institute (JGI-PGF)"/>
            <person name="Walter F."/>
            <person name="Albersmeier A."/>
            <person name="Kalinowski J."/>
            <person name="Ruckert C."/>
        </authorList>
    </citation>
    <scope>NUCLEOTIDE SEQUENCE</scope>
    <source>
        <strain evidence="2">CGMCC 1.8984</strain>
    </source>
</reference>
<name>A0A917UWI2_9MICO</name>
<dbReference type="InterPro" id="IPR004263">
    <property type="entry name" value="Exostosin"/>
</dbReference>
<dbReference type="Pfam" id="PF03016">
    <property type="entry name" value="Exostosin_GT47"/>
    <property type="match status" value="1"/>
</dbReference>
<evidence type="ECO:0000313" key="2">
    <source>
        <dbReference type="EMBL" id="GGJ90504.1"/>
    </source>
</evidence>
<evidence type="ECO:0000259" key="1">
    <source>
        <dbReference type="Pfam" id="PF03016"/>
    </source>
</evidence>
<dbReference type="EMBL" id="BMMD01000022">
    <property type="protein sequence ID" value="GGJ90504.1"/>
    <property type="molecule type" value="Genomic_DNA"/>
</dbReference>
<sequence length="329" mass="38200">MRIFLPTVGVPPEISAVREFEWLARVSKSHRHELATDAAGADVILFTECHQLDDPITLNRIRASEEFRRYRDRCFVFDQRPRAYCSLPGLYTSAPWSTLRRSYQIPWSYHKIKDDLAAPDRPVDLLFSFVGTARSHTSREQLLQLDHPRGLVKRVDGHVPWRPDAPGFHDRRVFFAETLRRSSFVLCPRGRATSSIRFYETMVAGRVPVVFSDEWVPPQGIDVTEFAIVWPERNIDGLIDYLELHEQDAAEMGRRARRVFEEKFAPEMMFDRIGDALEQLAATMPWRSFPRYGFPPDRRVVRHAAGLARRKIDRLRQHARDRSSNISAS</sequence>
<comment type="caution">
    <text evidence="2">The sequence shown here is derived from an EMBL/GenBank/DDBJ whole genome shotgun (WGS) entry which is preliminary data.</text>
</comment>
<dbReference type="InterPro" id="IPR040911">
    <property type="entry name" value="Exostosin_GT47"/>
</dbReference>
<accession>A0A917UWI2</accession>
<reference evidence="2" key="2">
    <citation type="submission" date="2020-09" db="EMBL/GenBank/DDBJ databases">
        <authorList>
            <person name="Sun Q."/>
            <person name="Zhou Y."/>
        </authorList>
    </citation>
    <scope>NUCLEOTIDE SEQUENCE</scope>
    <source>
        <strain evidence="2">CGMCC 1.8984</strain>
    </source>
</reference>
<dbReference type="PANTHER" id="PTHR11062:SF391">
    <property type="entry name" value="PIN DOMAIN-CONTAINING PROTEIN"/>
    <property type="match status" value="1"/>
</dbReference>
<dbReference type="Gene3D" id="3.40.50.2000">
    <property type="entry name" value="Glycogen Phosphorylase B"/>
    <property type="match status" value="1"/>
</dbReference>
<feature type="domain" description="Exostosin GT47" evidence="1">
    <location>
        <begin position="121"/>
        <end position="238"/>
    </location>
</feature>
<keyword evidence="3" id="KW-1185">Reference proteome</keyword>
<organism evidence="2 3">
    <name type="scientific">Agromyces bauzanensis</name>
    <dbReference type="NCBI Taxonomy" id="1308924"/>
    <lineage>
        <taxon>Bacteria</taxon>
        <taxon>Bacillati</taxon>
        <taxon>Actinomycetota</taxon>
        <taxon>Actinomycetes</taxon>
        <taxon>Micrococcales</taxon>
        <taxon>Microbacteriaceae</taxon>
        <taxon>Agromyces</taxon>
    </lineage>
</organism>
<dbReference type="RefSeq" id="WP_188744343.1">
    <property type="nucleotide sequence ID" value="NZ_BAABFW010000012.1"/>
</dbReference>
<dbReference type="Proteomes" id="UP000636956">
    <property type="component" value="Unassembled WGS sequence"/>
</dbReference>
<gene>
    <name evidence="2" type="ORF">GCM10011372_31300</name>
</gene>
<dbReference type="PANTHER" id="PTHR11062">
    <property type="entry name" value="EXOSTOSIN HEPARAN SULFATE GLYCOSYLTRANSFERASE -RELATED"/>
    <property type="match status" value="1"/>
</dbReference>